<sequence length="96" mass="10874">MRAIETVHAEPRDSDDSPCYRVNFWEQPRPGYSWNLDAFVLVEVQDVSKALRWVEEHANGRPLELFAEMGSEPEKPLGTPRKASLIRLLGNNPNAG</sequence>
<evidence type="ECO:0000313" key="1">
    <source>
        <dbReference type="EMBL" id="PMQ18877.1"/>
    </source>
</evidence>
<gene>
    <name evidence="1" type="ORF">CIK84_15960</name>
</gene>
<proteinExistence type="predicted"/>
<comment type="caution">
    <text evidence="1">The sequence shown here is derived from an EMBL/GenBank/DDBJ whole genome shotgun (WGS) entry which is preliminary data.</text>
</comment>
<dbReference type="Proteomes" id="UP000235739">
    <property type="component" value="Unassembled WGS sequence"/>
</dbReference>
<name>A0A2N7RYB7_9MICC</name>
<evidence type="ECO:0000313" key="2">
    <source>
        <dbReference type="Proteomes" id="UP000235739"/>
    </source>
</evidence>
<protein>
    <submittedName>
        <fullName evidence="1">Uncharacterized protein</fullName>
    </submittedName>
</protein>
<dbReference type="AlphaFoldDB" id="A0A2N7RYB7"/>
<dbReference type="EMBL" id="PNQX01000003">
    <property type="protein sequence ID" value="PMQ18877.1"/>
    <property type="molecule type" value="Genomic_DNA"/>
</dbReference>
<organism evidence="1 2">
    <name type="scientific">Glutamicibacter arilaitensis</name>
    <dbReference type="NCBI Taxonomy" id="256701"/>
    <lineage>
        <taxon>Bacteria</taxon>
        <taxon>Bacillati</taxon>
        <taxon>Actinomycetota</taxon>
        <taxon>Actinomycetes</taxon>
        <taxon>Micrococcales</taxon>
        <taxon>Micrococcaceae</taxon>
        <taxon>Glutamicibacter</taxon>
    </lineage>
</organism>
<reference evidence="1 2" key="1">
    <citation type="journal article" date="2017" name="Elife">
        <title>Extensive horizontal gene transfer in cheese-associated bacteria.</title>
        <authorList>
            <person name="Bonham K.S."/>
            <person name="Wolfe B.E."/>
            <person name="Dutton R.J."/>
        </authorList>
    </citation>
    <scope>NUCLEOTIDE SEQUENCE [LARGE SCALE GENOMIC DNA]</scope>
    <source>
        <strain evidence="1 2">JB182</strain>
    </source>
</reference>
<accession>A0A2N7RYB7</accession>